<dbReference type="PANTHER" id="PTHR12560">
    <property type="entry name" value="LONGEVITY ASSURANCE FACTOR 1 LAG1"/>
    <property type="match status" value="1"/>
</dbReference>
<evidence type="ECO:0000256" key="2">
    <source>
        <dbReference type="ARBA" id="ARBA00022692"/>
    </source>
</evidence>
<dbReference type="AlphaFoldDB" id="A0A1J4JQH8"/>
<evidence type="ECO:0000259" key="7">
    <source>
        <dbReference type="PROSITE" id="PS50922"/>
    </source>
</evidence>
<gene>
    <name evidence="8" type="ORF">TRFO_31872</name>
</gene>
<protein>
    <recommendedName>
        <fullName evidence="7">TLC domain-containing protein</fullName>
    </recommendedName>
</protein>
<evidence type="ECO:0000256" key="6">
    <source>
        <dbReference type="SAM" id="Phobius"/>
    </source>
</evidence>
<dbReference type="GeneID" id="94842886"/>
<keyword evidence="2 5" id="KW-0812">Transmembrane</keyword>
<feature type="transmembrane region" description="Helical" evidence="6">
    <location>
        <begin position="174"/>
        <end position="192"/>
    </location>
</feature>
<dbReference type="PANTHER" id="PTHR12560:SF67">
    <property type="entry name" value="TLC DOMAIN-CONTAINING PROTEIN"/>
    <property type="match status" value="1"/>
</dbReference>
<dbReference type="Proteomes" id="UP000179807">
    <property type="component" value="Unassembled WGS sequence"/>
</dbReference>
<keyword evidence="4 5" id="KW-0472">Membrane</keyword>
<evidence type="ECO:0000256" key="4">
    <source>
        <dbReference type="ARBA" id="ARBA00023136"/>
    </source>
</evidence>
<name>A0A1J4JQH8_9EUKA</name>
<evidence type="ECO:0000256" key="5">
    <source>
        <dbReference type="PROSITE-ProRule" id="PRU00205"/>
    </source>
</evidence>
<dbReference type="GO" id="GO:0046513">
    <property type="term" value="P:ceramide biosynthetic process"/>
    <property type="evidence" value="ECO:0007669"/>
    <property type="project" value="InterPro"/>
</dbReference>
<dbReference type="EMBL" id="MLAK01000917">
    <property type="protein sequence ID" value="OHT01299.1"/>
    <property type="molecule type" value="Genomic_DNA"/>
</dbReference>
<feature type="transmembrane region" description="Helical" evidence="6">
    <location>
        <begin position="230"/>
        <end position="252"/>
    </location>
</feature>
<evidence type="ECO:0000256" key="3">
    <source>
        <dbReference type="ARBA" id="ARBA00022989"/>
    </source>
</evidence>
<evidence type="ECO:0000256" key="1">
    <source>
        <dbReference type="ARBA" id="ARBA00004141"/>
    </source>
</evidence>
<dbReference type="GO" id="GO:0050291">
    <property type="term" value="F:sphingosine N-acyltransferase activity"/>
    <property type="evidence" value="ECO:0007669"/>
    <property type="project" value="InterPro"/>
</dbReference>
<dbReference type="PROSITE" id="PS50922">
    <property type="entry name" value="TLC"/>
    <property type="match status" value="1"/>
</dbReference>
<comment type="caution">
    <text evidence="8">The sequence shown here is derived from an EMBL/GenBank/DDBJ whole genome shotgun (WGS) entry which is preliminary data.</text>
</comment>
<dbReference type="GO" id="GO:0016020">
    <property type="term" value="C:membrane"/>
    <property type="evidence" value="ECO:0007669"/>
    <property type="project" value="UniProtKB-SubCell"/>
</dbReference>
<organism evidence="8 9">
    <name type="scientific">Tritrichomonas foetus</name>
    <dbReference type="NCBI Taxonomy" id="1144522"/>
    <lineage>
        <taxon>Eukaryota</taxon>
        <taxon>Metamonada</taxon>
        <taxon>Parabasalia</taxon>
        <taxon>Tritrichomonadida</taxon>
        <taxon>Tritrichomonadidae</taxon>
        <taxon>Tritrichomonas</taxon>
    </lineage>
</organism>
<comment type="subcellular location">
    <subcellularLocation>
        <location evidence="1">Membrane</location>
        <topology evidence="1">Multi-pass membrane protein</topology>
    </subcellularLocation>
</comment>
<sequence length="350" mass="40831">MTNSLKFTFHDIIDAVTEGNTLNKCLTAALFISYAYTFSCITRETLACCEFFAFLVVVYFMNKAIADFFEKSARWLAENVFVGKSNENILERKFKLGRFKSQGLQFSTHFLSVLLQIPTIIPEGLMSDFDKLWSPCPVVQEITHAIRFAYMFELASYCFQAFEHRFSNIRNKDYYVMFTHHIVTILLIAGSYDANAFRVGLLVMFMHDFSDIFVDINLMTNQLGMEGKDYFFLSEILYIFMSSSWFIFRLIYLPKLIKNILTSGHRMCAAQFPGQVWKYPHCEGIKFFWPGVIMLSALVVMHAYWMYLIFMIGYRVITDTTSTNKAEAYETDLNEVKKRKLEKKEKAKNE</sequence>
<feature type="transmembrane region" description="Helical" evidence="6">
    <location>
        <begin position="287"/>
        <end position="310"/>
    </location>
</feature>
<dbReference type="InterPro" id="IPR016439">
    <property type="entry name" value="Lag1/Lac1-like"/>
</dbReference>
<dbReference type="SMART" id="SM00724">
    <property type="entry name" value="TLC"/>
    <property type="match status" value="1"/>
</dbReference>
<evidence type="ECO:0000313" key="9">
    <source>
        <dbReference type="Proteomes" id="UP000179807"/>
    </source>
</evidence>
<reference evidence="8" key="1">
    <citation type="submission" date="2016-10" db="EMBL/GenBank/DDBJ databases">
        <authorList>
            <person name="Benchimol M."/>
            <person name="Almeida L.G."/>
            <person name="Vasconcelos A.T."/>
            <person name="Perreira-Neves A."/>
            <person name="Rosa I.A."/>
            <person name="Tasca T."/>
            <person name="Bogo M.R."/>
            <person name="de Souza W."/>
        </authorList>
    </citation>
    <scope>NUCLEOTIDE SEQUENCE [LARGE SCALE GENOMIC DNA]</scope>
    <source>
        <strain evidence="8">K</strain>
    </source>
</reference>
<dbReference type="Pfam" id="PF03798">
    <property type="entry name" value="TRAM_LAG1_CLN8"/>
    <property type="match status" value="1"/>
</dbReference>
<dbReference type="PIRSF" id="PIRSF005225">
    <property type="entry name" value="LAG1_LAC1"/>
    <property type="match status" value="1"/>
</dbReference>
<evidence type="ECO:0000313" key="8">
    <source>
        <dbReference type="EMBL" id="OHT01299.1"/>
    </source>
</evidence>
<keyword evidence="3 6" id="KW-1133">Transmembrane helix</keyword>
<proteinExistence type="predicted"/>
<feature type="domain" description="TLC" evidence="7">
    <location>
        <begin position="97"/>
        <end position="318"/>
    </location>
</feature>
<dbReference type="VEuPathDB" id="TrichDB:TRFO_31872"/>
<dbReference type="GO" id="GO:0005783">
    <property type="term" value="C:endoplasmic reticulum"/>
    <property type="evidence" value="ECO:0007669"/>
    <property type="project" value="TreeGrafter"/>
</dbReference>
<dbReference type="OrthoDB" id="537032at2759"/>
<dbReference type="RefSeq" id="XP_068354435.1">
    <property type="nucleotide sequence ID" value="XM_068508182.1"/>
</dbReference>
<dbReference type="InterPro" id="IPR006634">
    <property type="entry name" value="TLC-dom"/>
</dbReference>
<accession>A0A1J4JQH8</accession>
<keyword evidence="9" id="KW-1185">Reference proteome</keyword>